<dbReference type="RefSeq" id="WP_109093571.1">
    <property type="nucleotide sequence ID" value="NZ_QETB01000003.1"/>
</dbReference>
<organism evidence="2 3">
    <name type="scientific">Ancrocorticia populi</name>
    <dbReference type="NCBI Taxonomy" id="2175228"/>
    <lineage>
        <taxon>Bacteria</taxon>
        <taxon>Bacillati</taxon>
        <taxon>Actinomycetota</taxon>
        <taxon>Actinomycetes</taxon>
        <taxon>Actinomycetales</taxon>
        <taxon>Actinomycetaceae</taxon>
        <taxon>Ancrocorticia</taxon>
    </lineage>
</organism>
<comment type="caution">
    <text evidence="2">The sequence shown here is derived from an EMBL/GenBank/DDBJ whole genome shotgun (WGS) entry which is preliminary data.</text>
</comment>
<dbReference type="InterPro" id="IPR029068">
    <property type="entry name" value="Glyas_Bleomycin-R_OHBP_Dase"/>
</dbReference>
<dbReference type="CDD" id="cd06588">
    <property type="entry name" value="PhnB_like"/>
    <property type="match status" value="2"/>
</dbReference>
<dbReference type="Gene3D" id="3.10.180.10">
    <property type="entry name" value="2,3-Dihydroxybiphenyl 1,2-Dioxygenase, domain 1"/>
    <property type="match status" value="1"/>
</dbReference>
<dbReference type="AlphaFoldDB" id="A0A2V1K7A3"/>
<evidence type="ECO:0000259" key="1">
    <source>
        <dbReference type="Pfam" id="PF06983"/>
    </source>
</evidence>
<dbReference type="SUPFAM" id="SSF54593">
    <property type="entry name" value="Glyoxalase/Bleomycin resistance protein/Dihydroxybiphenyl dioxygenase"/>
    <property type="match status" value="2"/>
</dbReference>
<dbReference type="InterPro" id="IPR028973">
    <property type="entry name" value="PhnB-like"/>
</dbReference>
<accession>A0A2V1K7A3</accession>
<keyword evidence="3" id="KW-1185">Reference proteome</keyword>
<dbReference type="Pfam" id="PF06983">
    <property type="entry name" value="3-dmu-9_3-mt"/>
    <property type="match status" value="2"/>
</dbReference>
<evidence type="ECO:0000313" key="3">
    <source>
        <dbReference type="Proteomes" id="UP000245283"/>
    </source>
</evidence>
<dbReference type="Proteomes" id="UP000245283">
    <property type="component" value="Unassembled WGS sequence"/>
</dbReference>
<dbReference type="Gene3D" id="3.30.720.110">
    <property type="match status" value="1"/>
</dbReference>
<dbReference type="PANTHER" id="PTHR33990">
    <property type="entry name" value="PROTEIN YJDN-RELATED"/>
    <property type="match status" value="1"/>
</dbReference>
<gene>
    <name evidence="2" type="ORF">DD236_06505</name>
</gene>
<dbReference type="Gene3D" id="3.30.720.100">
    <property type="match status" value="1"/>
</dbReference>
<dbReference type="EMBL" id="QETB01000003">
    <property type="protein sequence ID" value="PWF26498.1"/>
    <property type="molecule type" value="Genomic_DNA"/>
</dbReference>
<feature type="domain" description="PhnB-like" evidence="1">
    <location>
        <begin position="5"/>
        <end position="87"/>
    </location>
</feature>
<feature type="domain" description="PhnB-like" evidence="1">
    <location>
        <begin position="162"/>
        <end position="285"/>
    </location>
</feature>
<protein>
    <recommendedName>
        <fullName evidence="1">PhnB-like domain-containing protein</fullName>
    </recommendedName>
</protein>
<reference evidence="3" key="1">
    <citation type="submission" date="2018-05" db="EMBL/GenBank/DDBJ databases">
        <authorList>
            <person name="Li Y."/>
        </authorList>
    </citation>
    <scope>NUCLEOTIDE SEQUENCE [LARGE SCALE GENOMIC DNA]</scope>
    <source>
        <strain evidence="3">sk1b4</strain>
    </source>
</reference>
<evidence type="ECO:0000313" key="2">
    <source>
        <dbReference type="EMBL" id="PWF26498.1"/>
    </source>
</evidence>
<dbReference type="OrthoDB" id="9806473at2"/>
<proteinExistence type="predicted"/>
<name>A0A2V1K7A3_9ACTO</name>
<sequence>MPVTQRIVPNIWCNGNAEAAGAFYGKALPFARSEVESRYPLEDLPEFQEHLAGAPLVVAVDVAGTKLRLINAGPEFRPNQSISLMLNFDPLLFEDGSSPGHSSAAARRSLAATWERLAEGGVVHMELGEYPFAKLYGWVEDRYGLNWQLMLTNPEGEPRPFVIPALMFGGAAQGRAAEAADFYVSLFKKSRGRSGIGNRYPYGVPTGPAGPGELAFGEFRIGNQWFIGNDDGSGQTPNFTHGVSLEVRCKDQAEIDRLWEALSADPEAEMCGWLKDRFGVSWQIVPSNVEELLERPGAYDRILGMKRLVIADF</sequence>